<feature type="domain" description="Dermonecrotic toxin N-terminal" evidence="4">
    <location>
        <begin position="82"/>
        <end position="346"/>
    </location>
</feature>
<evidence type="ECO:0000313" key="6">
    <source>
        <dbReference type="Proteomes" id="UP000284656"/>
    </source>
</evidence>
<dbReference type="Pfam" id="PF13855">
    <property type="entry name" value="LRR_8"/>
    <property type="match status" value="1"/>
</dbReference>
<proteinExistence type="predicted"/>
<name>A0A423FKX3_9PSED</name>
<dbReference type="InterPro" id="IPR046673">
    <property type="entry name" value="ToxA_N"/>
</dbReference>
<protein>
    <recommendedName>
        <fullName evidence="4">Dermonecrotic toxin N-terminal domain-containing protein</fullName>
    </recommendedName>
</protein>
<dbReference type="Proteomes" id="UP000284656">
    <property type="component" value="Unassembled WGS sequence"/>
</dbReference>
<evidence type="ECO:0000259" key="4">
    <source>
        <dbReference type="Pfam" id="PF20178"/>
    </source>
</evidence>
<dbReference type="PANTHER" id="PTHR24373">
    <property type="entry name" value="SLIT RELATED LEUCINE-RICH REPEAT NEURONAL PROTEIN"/>
    <property type="match status" value="1"/>
</dbReference>
<dbReference type="InterPro" id="IPR050328">
    <property type="entry name" value="Dev_Immune_Receptor"/>
</dbReference>
<dbReference type="Gene3D" id="3.80.10.10">
    <property type="entry name" value="Ribonuclease Inhibitor"/>
    <property type="match status" value="3"/>
</dbReference>
<evidence type="ECO:0000256" key="3">
    <source>
        <dbReference type="ARBA" id="ARBA00022737"/>
    </source>
</evidence>
<dbReference type="InterPro" id="IPR032675">
    <property type="entry name" value="LRR_dom_sf"/>
</dbReference>
<evidence type="ECO:0000256" key="1">
    <source>
        <dbReference type="ARBA" id="ARBA00022614"/>
    </source>
</evidence>
<dbReference type="PROSITE" id="PS51450">
    <property type="entry name" value="LRR"/>
    <property type="match status" value="3"/>
</dbReference>
<dbReference type="InterPro" id="IPR003591">
    <property type="entry name" value="Leu-rich_rpt_typical-subtyp"/>
</dbReference>
<keyword evidence="1" id="KW-0433">Leucine-rich repeat</keyword>
<dbReference type="Pfam" id="PF00560">
    <property type="entry name" value="LRR_1"/>
    <property type="match status" value="1"/>
</dbReference>
<dbReference type="SMART" id="SM00369">
    <property type="entry name" value="LRR_TYP"/>
    <property type="match status" value="10"/>
</dbReference>
<accession>A0A423FKX3</accession>
<keyword evidence="3" id="KW-0677">Repeat</keyword>
<comment type="caution">
    <text evidence="5">The sequence shown here is derived from an EMBL/GenBank/DDBJ whole genome shotgun (WGS) entry which is preliminary data.</text>
</comment>
<sequence length="1964" mass="219553">MRFHGPSEISPMTTPPDSHYALFNNALPHWLGQASAARRQAFSTAKPALGKALHSASTEHKALFKRWNANHWIAQNGVDDVLKNLQDPKAYAKPLLKDLLNQRFGVDLDVDAVFVRLYIPQTVPWLPIRSGGARAWTVSLLDAALHNFDYKEAAPDFYEPHSTFITRPSPSGQFETLPAVRAAMPINAFILLCRELDIGARYALHLRKVLGLNHTPTGNALALKVDASQRAALRAALHLARIKGDVQEDFAQVIDAMVDGHLRLCIGREPVLCHDFSMMETALTGILLFAPDLERTTSAQRIVAYIPDDPEHPLKEYPSSWDFKQALTRQLRSDEYQVFFSRFVPHEKLGVFFSGLGQRLATLTWHPPEAGDKHGAWRNDPTDDPKLRFVSTPIHGDPWRHLYQRKLDKILNDARTLAVSSVSADSKARWALWDSFVEVAQSILNAALLVITPFIPGLGELMMGYMAYQLLNEVFEGVVDWAEGLADQAFAHLMGTLQSLVQLGAFALGPQIALAEMRKLLSAETLAFMDRFKPVTLADRSRRYWQPDLAPYQQNIQVVPMQGVNEQGLHSLHGELILPLEGKYYAVEAAGNGQYVIKHPTRPEAYRPHLRHNQAGAWHSELEQPLQWDRDTLLRRVGHRAQNLSPADREWALSISGVEEGALRKMHLRSEPVPPLLDDSLIRLRIDREIQQLIQRLRSDDPAQYNAIDPQEQLQLLTSFGYWPKTKALRFLNAQGQVVWEFGDPHQPVVQIHEAQLNNGDLLKTVLQTLSPEEIRTPFGERSGDPQLSLEARTRSLRTALADIAERERPALFESRYGPSQITTDPHARQLMDLAHDLPASVAEHMVRQASGAELEQLDARRTPKRLADLARAAVAEVRINRAYEGQHLDATPNIDSEHLALNSLKLLPGWSDQIQLVARHDSPEGSVWNRVGPDDAPLRRTLVRTEEGRYVPYDDTGALSGETDLYNAVLSALPDAQRDAVGLQIHQGAELRQRLRDNPLTRNELRTVLTTEPPATPPVETLKFLCNTDGYRAAGEPPVHPRARALYPTLDDQQLNALVAHLETLPGGASAQLTALEAERLQLETDLHTWQHDIPTRHPDTGERLAPGRRRYERQNRRRIAEQLMRCWHRETAVDDYYEDPSRDGHVLRLESPIIGELPQLSANFEHVSLLSISGGAHTQGATAFISHFPRLRHLEVKDLPLGNLPPQLASLPALNTLGLSNCGIRLTPASQASLSGMSRLQTLVLNNNPLGLVPSVEAMPDLMALDLSETGIDRLPAGLLSRTELEAALLAGNEISDLPAALFETPPQTSTKYDLSDNPLSRESLERIKAYYQRYGTYWEADAQPVDIQDAQRLFPIMDKEEINRFIYGLPGDIEAGKRELARLAGDLQTLQQELSAWSGTPDLSVLEHARRLLVHVLLEKTWRRDPAQETRHIRALDINHTLAGELPRLSTRFEHVGSLVIQGNGGAMEVAGFLESFPALDILDLENIQLGDIPPRVFEHSKLTFLGLPRCSLTLSPSSRAALQHMPHLEYLDLSHNPRLGELPDFEQLPALSSILLHDTGLTQVPPGLLTNVPRNAVNLSGNAIEHLPDAAFTVPPEVARAFDLSGNPLSRTALERIKTYCQRTQESFHAEAPPDARLHVQRLYPTLVEGEADRFVFRLPGDMDAVAPTLTRLENEYRQLATDLDQWVLEVPERHPIDDTPLDDATRLREQTLRANFKVLVEQAWRRESPEDEESLHDDFSHALSLDTPVMGELPRLSANLEHVSRFELTGNGTTTTVDGTLRCFPRLQGLSLNRCALGGLPQSIFSMPELTSLELTRCGISLTPATARTLSDLPKLDLLDLSNNPLDQAPDVSGLTDLTSLHLRSTGLRALPEGVFRLNELHTLDLSDNQIEEISPELLDTTTLLEEDSDLSGNPWSAQSLEYLREYYRRTGIDFQVQAATVDEQGMPLSPEQPRPQEE</sequence>
<dbReference type="Pfam" id="PF20178">
    <property type="entry name" value="ToxA_N"/>
    <property type="match status" value="1"/>
</dbReference>
<evidence type="ECO:0000256" key="2">
    <source>
        <dbReference type="ARBA" id="ARBA00022729"/>
    </source>
</evidence>
<evidence type="ECO:0000313" key="5">
    <source>
        <dbReference type="EMBL" id="ROM59506.1"/>
    </source>
</evidence>
<keyword evidence="2" id="KW-0732">Signal</keyword>
<organism evidence="5 6">
    <name type="scientific">Pseudomonas poae</name>
    <dbReference type="NCBI Taxonomy" id="200451"/>
    <lineage>
        <taxon>Bacteria</taxon>
        <taxon>Pseudomonadati</taxon>
        <taxon>Pseudomonadota</taxon>
        <taxon>Gammaproteobacteria</taxon>
        <taxon>Pseudomonadales</taxon>
        <taxon>Pseudomonadaceae</taxon>
        <taxon>Pseudomonas</taxon>
    </lineage>
</organism>
<dbReference type="EMBL" id="MOAY01000006">
    <property type="protein sequence ID" value="ROM59506.1"/>
    <property type="molecule type" value="Genomic_DNA"/>
</dbReference>
<dbReference type="SUPFAM" id="SSF52058">
    <property type="entry name" value="L domain-like"/>
    <property type="match status" value="2"/>
</dbReference>
<reference evidence="5 6" key="1">
    <citation type="submission" date="2016-10" db="EMBL/GenBank/DDBJ databases">
        <title>Comparative genome analysis of multiple Pseudomonas spp. focuses on biocontrol and plant growth promoting traits.</title>
        <authorList>
            <person name="Tao X.-Y."/>
            <person name="Taylor C.G."/>
        </authorList>
    </citation>
    <scope>NUCLEOTIDE SEQUENCE [LARGE SCALE GENOMIC DNA]</scope>
    <source>
        <strain evidence="5 6">29G9</strain>
    </source>
</reference>
<dbReference type="PANTHER" id="PTHR24373:SF275">
    <property type="entry name" value="TIR DOMAIN-CONTAINING PROTEIN"/>
    <property type="match status" value="1"/>
</dbReference>
<gene>
    <name evidence="5" type="ORF">BK648_00315</name>
</gene>
<dbReference type="InterPro" id="IPR001611">
    <property type="entry name" value="Leu-rich_rpt"/>
</dbReference>